<reference evidence="3 4" key="1">
    <citation type="journal article" date="2018" name="Nat. Ecol. Evol.">
        <title>Pezizomycetes genomes reveal the molecular basis of ectomycorrhizal truffle lifestyle.</title>
        <authorList>
            <person name="Murat C."/>
            <person name="Payen T."/>
            <person name="Noel B."/>
            <person name="Kuo A."/>
            <person name="Morin E."/>
            <person name="Chen J."/>
            <person name="Kohler A."/>
            <person name="Krizsan K."/>
            <person name="Balestrini R."/>
            <person name="Da Silva C."/>
            <person name="Montanini B."/>
            <person name="Hainaut M."/>
            <person name="Levati E."/>
            <person name="Barry K.W."/>
            <person name="Belfiori B."/>
            <person name="Cichocki N."/>
            <person name="Clum A."/>
            <person name="Dockter R.B."/>
            <person name="Fauchery L."/>
            <person name="Guy J."/>
            <person name="Iotti M."/>
            <person name="Le Tacon F."/>
            <person name="Lindquist E.A."/>
            <person name="Lipzen A."/>
            <person name="Malagnac F."/>
            <person name="Mello A."/>
            <person name="Molinier V."/>
            <person name="Miyauchi S."/>
            <person name="Poulain J."/>
            <person name="Riccioni C."/>
            <person name="Rubini A."/>
            <person name="Sitrit Y."/>
            <person name="Splivallo R."/>
            <person name="Traeger S."/>
            <person name="Wang M."/>
            <person name="Zifcakova L."/>
            <person name="Wipf D."/>
            <person name="Zambonelli A."/>
            <person name="Paolocci F."/>
            <person name="Nowrousian M."/>
            <person name="Ottonello S."/>
            <person name="Baldrian P."/>
            <person name="Spatafora J.W."/>
            <person name="Henrissat B."/>
            <person name="Nagy L.G."/>
            <person name="Aury J.M."/>
            <person name="Wincker P."/>
            <person name="Grigoriev I.V."/>
            <person name="Bonfante P."/>
            <person name="Martin F.M."/>
        </authorList>
    </citation>
    <scope>NUCLEOTIDE SEQUENCE [LARGE SCALE GENOMIC DNA]</scope>
    <source>
        <strain evidence="3 4">RN42</strain>
    </source>
</reference>
<feature type="compositionally biased region" description="Polar residues" evidence="1">
    <location>
        <begin position="1"/>
        <end position="13"/>
    </location>
</feature>
<feature type="domain" description="F-box" evidence="2">
    <location>
        <begin position="36"/>
        <end position="84"/>
    </location>
</feature>
<feature type="compositionally biased region" description="Polar residues" evidence="1">
    <location>
        <begin position="20"/>
        <end position="32"/>
    </location>
</feature>
<dbReference type="EMBL" id="ML119937">
    <property type="protein sequence ID" value="RPA71377.1"/>
    <property type="molecule type" value="Genomic_DNA"/>
</dbReference>
<keyword evidence="4" id="KW-1185">Reference proteome</keyword>
<name>A0A3N4HCC8_ASCIM</name>
<dbReference type="InterPro" id="IPR001810">
    <property type="entry name" value="F-box_dom"/>
</dbReference>
<sequence>MPDPNRTASTSKRTCCIPLNNPSVNEDNTSSLHNPSKSLLQLPNELLHIIATYVDDLDDFKSFSAINRHLRAITKAARPAYIKQWNGQADSDKEGLKKKLVSFIVRNLRMQFNMNVVREIRDIHCFTRCRRSLEMIFDDNELRWKGRIDRYLLRLYEQAQAKKGELVKLKETNKGWWFTDELDFDWEALCLAHELKKQYDKWIEESDYHAEMKRTYGCSWYERESNKMRCQVRLAMVMGAEKEWGKWEAWMDDESKIRNSYLGGDKSEENLRFLWKIDNFPSLLQYT</sequence>
<evidence type="ECO:0000313" key="3">
    <source>
        <dbReference type="EMBL" id="RPA71377.1"/>
    </source>
</evidence>
<dbReference type="Proteomes" id="UP000275078">
    <property type="component" value="Unassembled WGS sequence"/>
</dbReference>
<feature type="region of interest" description="Disordered" evidence="1">
    <location>
        <begin position="1"/>
        <end position="32"/>
    </location>
</feature>
<evidence type="ECO:0000256" key="1">
    <source>
        <dbReference type="SAM" id="MobiDB-lite"/>
    </source>
</evidence>
<accession>A0A3N4HCC8</accession>
<proteinExistence type="predicted"/>
<dbReference type="AlphaFoldDB" id="A0A3N4HCC8"/>
<evidence type="ECO:0000259" key="2">
    <source>
        <dbReference type="PROSITE" id="PS50181"/>
    </source>
</evidence>
<gene>
    <name evidence="3" type="ORF">BJ508DRAFT_336093</name>
</gene>
<evidence type="ECO:0000313" key="4">
    <source>
        <dbReference type="Proteomes" id="UP000275078"/>
    </source>
</evidence>
<dbReference type="PROSITE" id="PS50181">
    <property type="entry name" value="FBOX"/>
    <property type="match status" value="1"/>
</dbReference>
<organism evidence="3 4">
    <name type="scientific">Ascobolus immersus RN42</name>
    <dbReference type="NCBI Taxonomy" id="1160509"/>
    <lineage>
        <taxon>Eukaryota</taxon>
        <taxon>Fungi</taxon>
        <taxon>Dikarya</taxon>
        <taxon>Ascomycota</taxon>
        <taxon>Pezizomycotina</taxon>
        <taxon>Pezizomycetes</taxon>
        <taxon>Pezizales</taxon>
        <taxon>Ascobolaceae</taxon>
        <taxon>Ascobolus</taxon>
    </lineage>
</organism>
<protein>
    <recommendedName>
        <fullName evidence="2">F-box domain-containing protein</fullName>
    </recommendedName>
</protein>